<proteinExistence type="predicted"/>
<dbReference type="Proteomes" id="UP000565579">
    <property type="component" value="Unassembled WGS sequence"/>
</dbReference>
<protein>
    <submittedName>
        <fullName evidence="2">Uncharacterized protein</fullName>
    </submittedName>
</protein>
<keyword evidence="1" id="KW-0732">Signal</keyword>
<organism evidence="2 3">
    <name type="scientific">Nonomuraea rubra</name>
    <dbReference type="NCBI Taxonomy" id="46180"/>
    <lineage>
        <taxon>Bacteria</taxon>
        <taxon>Bacillati</taxon>
        <taxon>Actinomycetota</taxon>
        <taxon>Actinomycetes</taxon>
        <taxon>Streptosporangiales</taxon>
        <taxon>Streptosporangiaceae</taxon>
        <taxon>Nonomuraea</taxon>
    </lineage>
</organism>
<dbReference type="PROSITE" id="PS51257">
    <property type="entry name" value="PROKAR_LIPOPROTEIN"/>
    <property type="match status" value="1"/>
</dbReference>
<dbReference type="Gene3D" id="2.60.20.10">
    <property type="entry name" value="Crystallins"/>
    <property type="match status" value="1"/>
</dbReference>
<evidence type="ECO:0000313" key="2">
    <source>
        <dbReference type="EMBL" id="MBB6546966.1"/>
    </source>
</evidence>
<reference evidence="2 3" key="1">
    <citation type="submission" date="2020-08" db="EMBL/GenBank/DDBJ databases">
        <title>Sequencing the genomes of 1000 actinobacteria strains.</title>
        <authorList>
            <person name="Klenk H.-P."/>
        </authorList>
    </citation>
    <scope>NUCLEOTIDE SEQUENCE [LARGE SCALE GENOMIC DNA]</scope>
    <source>
        <strain evidence="2 3">DSM 43768</strain>
    </source>
</reference>
<comment type="caution">
    <text evidence="2">The sequence shown here is derived from an EMBL/GenBank/DDBJ whole genome shotgun (WGS) entry which is preliminary data.</text>
</comment>
<keyword evidence="3" id="KW-1185">Reference proteome</keyword>
<gene>
    <name evidence="2" type="ORF">HD593_001761</name>
</gene>
<accession>A0A7X0NPD2</accession>
<name>A0A7X0NPD2_9ACTN</name>
<dbReference type="EMBL" id="JACHMI010000001">
    <property type="protein sequence ID" value="MBB6546966.1"/>
    <property type="molecule type" value="Genomic_DNA"/>
</dbReference>
<feature type="signal peptide" evidence="1">
    <location>
        <begin position="1"/>
        <end position="27"/>
    </location>
</feature>
<dbReference type="Pfam" id="PF03995">
    <property type="entry name" value="Inhibitor_I36"/>
    <property type="match status" value="1"/>
</dbReference>
<evidence type="ECO:0000256" key="1">
    <source>
        <dbReference type="SAM" id="SignalP"/>
    </source>
</evidence>
<feature type="chain" id="PRO_5038622409" evidence="1">
    <location>
        <begin position="28"/>
        <end position="143"/>
    </location>
</feature>
<sequence length="143" mass="14975">MKLAKKAAIALLIVGACVAGTSSAASATPEPAELPGVVSIETGDAPVATAVAGSLCVYQAQEYTSGRFCLSTGDGDLRNNRYHIGTASVNDTVSSFVNRTNYAVEFCNVVGFGTPCVLVPPMSMAPDLANWDNRFSSIRFHRV</sequence>
<dbReference type="RefSeq" id="WP_185101690.1">
    <property type="nucleotide sequence ID" value="NZ_JACHMI010000001.1"/>
</dbReference>
<dbReference type="AlphaFoldDB" id="A0A7X0NPD2"/>
<evidence type="ECO:0000313" key="3">
    <source>
        <dbReference type="Proteomes" id="UP000565579"/>
    </source>
</evidence>